<dbReference type="InterPro" id="IPR008144">
    <property type="entry name" value="Guanylate_kin-like_dom"/>
</dbReference>
<proteinExistence type="inferred from homology"/>
<dbReference type="SUPFAM" id="SSF52540">
    <property type="entry name" value="P-loop containing nucleoside triphosphate hydrolases"/>
    <property type="match status" value="1"/>
</dbReference>
<evidence type="ECO:0000259" key="4">
    <source>
        <dbReference type="PROSITE" id="PS50002"/>
    </source>
</evidence>
<name>A0A4Z2DI32_SCHJA</name>
<comment type="caution">
    <text evidence="7">The sequence shown here is derived from an EMBL/GenBank/DDBJ whole genome shotgun (WGS) entry which is preliminary data.</text>
</comment>
<dbReference type="InterPro" id="IPR050716">
    <property type="entry name" value="MAGUK"/>
</dbReference>
<dbReference type="PANTHER" id="PTHR23122">
    <property type="entry name" value="MEMBRANE-ASSOCIATED GUANYLATE KINASE MAGUK"/>
    <property type="match status" value="1"/>
</dbReference>
<accession>A0A4Z2DI32</accession>
<dbReference type="PROSITE" id="PS00856">
    <property type="entry name" value="GUANYLATE_KINASE_1"/>
    <property type="match status" value="1"/>
</dbReference>
<dbReference type="InterPro" id="IPR027417">
    <property type="entry name" value="P-loop_NTPase"/>
</dbReference>
<dbReference type="InterPro" id="IPR020590">
    <property type="entry name" value="Guanylate_kinase_CS"/>
</dbReference>
<feature type="domain" description="Guanylate kinase-like" evidence="5">
    <location>
        <begin position="327"/>
        <end position="602"/>
    </location>
</feature>
<dbReference type="CDD" id="cd06799">
    <property type="entry name" value="PDZ_MPP3-MPP4-MPP7-like"/>
    <property type="match status" value="1"/>
</dbReference>
<dbReference type="PROSITE" id="PS50106">
    <property type="entry name" value="PDZ"/>
    <property type="match status" value="1"/>
</dbReference>
<evidence type="ECO:0000256" key="1">
    <source>
        <dbReference type="ARBA" id="ARBA00007014"/>
    </source>
</evidence>
<reference evidence="7 8" key="1">
    <citation type="submission" date="2019-03" db="EMBL/GenBank/DDBJ databases">
        <title>An improved genome assembly of the fluke Schistosoma japonicum.</title>
        <authorList>
            <person name="Hu W."/>
            <person name="Luo F."/>
            <person name="Yin M."/>
            <person name="Mo X."/>
            <person name="Sun C."/>
            <person name="Wu Q."/>
            <person name="Zhu B."/>
            <person name="Xiang M."/>
            <person name="Wang J."/>
            <person name="Wang Y."/>
            <person name="Zhang T."/>
            <person name="Xu B."/>
            <person name="Zheng H."/>
            <person name="Feng Z."/>
        </authorList>
    </citation>
    <scope>NUCLEOTIDE SEQUENCE [LARGE SCALE GENOMIC DNA]</scope>
    <source>
        <strain evidence="7">HuSjv2</strain>
        <tissue evidence="7">Worms</tissue>
    </source>
</reference>
<sequence length="645" mass="72013">MDTRKMSLDFITCAKSGKENINARFSKTYEQIELLLSQTKPQPISLCAKSAAIEAYDHLRCHHYIPEAEQLVNLLARPHIKSLLLCHDGIANKAYEPVLPQITSEVDEDDISVKIVNLIKNHEPLGVTIKINERNGAVLVARVMHGGAADRTDAIDVGDEIQEINGITVHGRDPMEVIRMLTTISGDVKLKLIPSSMTKQHSERNQVHVRALFSYSPSSDSLTPCPEAGLAFLKGEILRIVNSEDPNWWQAVKVEFPLSGIVPFVLGNNLTQPSLGRAGLIPSKVMREWKIQYHFNTLHTNSGHDIQINDCLSYEEVERYFPEEGCYRPIVLVGPSGVGKSELIRQLISTDPEHFREPIRITTREPKSGEVHGVDYLFVTKDEFDTFLEADSLIDPCEISKNYMTGLCLDAVLEIIQAGQVAIFEADYHNVISLRTSTLKPFIIFVKPPTFDVLLETRQLYNHQKSSYNASTISDTTSIVELSPTHSVPTTPHLTSRTTTGSSISGCFTPVRNCQQWKKISCELGQEKKKTVSSATSLSTSSSMDNILAMEVQKKMTLTETQFHEMIQTASRLEVTHGHLWDFVLINDDLPVALEQLSEMAYRIETEAFWIPKTWLNSTSNEFMTASSRSCVDVAVGTLTSAPAQ</sequence>
<dbReference type="Pfam" id="PF00625">
    <property type="entry name" value="Guanylate_kin"/>
    <property type="match status" value="1"/>
</dbReference>
<dbReference type="SUPFAM" id="SSF50044">
    <property type="entry name" value="SH3-domain"/>
    <property type="match status" value="1"/>
</dbReference>
<gene>
    <name evidence="7" type="ORF">EWB00_000685</name>
</gene>
<dbReference type="InterPro" id="IPR008145">
    <property type="entry name" value="GK/Ca_channel_bsu"/>
</dbReference>
<dbReference type="InterPro" id="IPR036034">
    <property type="entry name" value="PDZ_sf"/>
</dbReference>
<keyword evidence="8" id="KW-1185">Reference proteome</keyword>
<dbReference type="SMART" id="SM00326">
    <property type="entry name" value="SH3"/>
    <property type="match status" value="1"/>
</dbReference>
<evidence type="ECO:0000259" key="6">
    <source>
        <dbReference type="PROSITE" id="PS50106"/>
    </source>
</evidence>
<dbReference type="Gene3D" id="2.30.30.40">
    <property type="entry name" value="SH3 Domains"/>
    <property type="match status" value="1"/>
</dbReference>
<dbReference type="Proteomes" id="UP000311919">
    <property type="component" value="Unassembled WGS sequence"/>
</dbReference>
<dbReference type="Pfam" id="PF02828">
    <property type="entry name" value="L27"/>
    <property type="match status" value="1"/>
</dbReference>
<dbReference type="Gene3D" id="2.30.42.10">
    <property type="match status" value="1"/>
</dbReference>
<feature type="domain" description="SH3" evidence="4">
    <location>
        <begin position="204"/>
        <end position="275"/>
    </location>
</feature>
<evidence type="ECO:0000259" key="5">
    <source>
        <dbReference type="PROSITE" id="PS50052"/>
    </source>
</evidence>
<keyword evidence="2 3" id="KW-0728">SH3 domain</keyword>
<evidence type="ECO:0000256" key="3">
    <source>
        <dbReference type="PROSITE-ProRule" id="PRU00192"/>
    </source>
</evidence>
<dbReference type="OrthoDB" id="439127at2759"/>
<feature type="domain" description="PDZ" evidence="6">
    <location>
        <begin position="115"/>
        <end position="196"/>
    </location>
</feature>
<dbReference type="Pfam" id="PF00595">
    <property type="entry name" value="PDZ"/>
    <property type="match status" value="1"/>
</dbReference>
<dbReference type="InterPro" id="IPR036892">
    <property type="entry name" value="L27_dom_sf"/>
</dbReference>
<dbReference type="PROSITE" id="PS50052">
    <property type="entry name" value="GUANYLATE_KINASE_2"/>
    <property type="match status" value="1"/>
</dbReference>
<comment type="similarity">
    <text evidence="1">Belongs to the MAGUK family.</text>
</comment>
<dbReference type="CDD" id="cd11862">
    <property type="entry name" value="SH3_MPP"/>
    <property type="match status" value="1"/>
</dbReference>
<dbReference type="SMART" id="SM00072">
    <property type="entry name" value="GuKc"/>
    <property type="match status" value="1"/>
</dbReference>
<dbReference type="InterPro" id="IPR001478">
    <property type="entry name" value="PDZ"/>
</dbReference>
<dbReference type="CDD" id="cd00071">
    <property type="entry name" value="GMPK"/>
    <property type="match status" value="1"/>
</dbReference>
<dbReference type="Gene3D" id="1.10.287.650">
    <property type="entry name" value="L27 domain"/>
    <property type="match status" value="1"/>
</dbReference>
<evidence type="ECO:0000256" key="2">
    <source>
        <dbReference type="ARBA" id="ARBA00022443"/>
    </source>
</evidence>
<dbReference type="Gene3D" id="3.40.50.300">
    <property type="entry name" value="P-loop containing nucleotide triphosphate hydrolases"/>
    <property type="match status" value="1"/>
</dbReference>
<dbReference type="PROSITE" id="PS50002">
    <property type="entry name" value="SH3"/>
    <property type="match status" value="1"/>
</dbReference>
<dbReference type="AlphaFoldDB" id="A0A4Z2DI32"/>
<organism evidence="7 8">
    <name type="scientific">Schistosoma japonicum</name>
    <name type="common">Blood fluke</name>
    <dbReference type="NCBI Taxonomy" id="6182"/>
    <lineage>
        <taxon>Eukaryota</taxon>
        <taxon>Metazoa</taxon>
        <taxon>Spiralia</taxon>
        <taxon>Lophotrochozoa</taxon>
        <taxon>Platyhelminthes</taxon>
        <taxon>Trematoda</taxon>
        <taxon>Digenea</taxon>
        <taxon>Strigeidida</taxon>
        <taxon>Schistosomatoidea</taxon>
        <taxon>Schistosomatidae</taxon>
        <taxon>Schistosoma</taxon>
    </lineage>
</organism>
<protein>
    <submittedName>
        <fullName evidence="7">MAGUK p55 subfamily member 7</fullName>
    </submittedName>
</protein>
<dbReference type="InterPro" id="IPR001452">
    <property type="entry name" value="SH3_domain"/>
</dbReference>
<dbReference type="SUPFAM" id="SSF101288">
    <property type="entry name" value="L27 domain"/>
    <property type="match status" value="1"/>
</dbReference>
<evidence type="ECO:0000313" key="8">
    <source>
        <dbReference type="Proteomes" id="UP000311919"/>
    </source>
</evidence>
<dbReference type="InterPro" id="IPR036028">
    <property type="entry name" value="SH3-like_dom_sf"/>
</dbReference>
<dbReference type="STRING" id="6182.A0A4Z2DI32"/>
<dbReference type="SMART" id="SM00228">
    <property type="entry name" value="PDZ"/>
    <property type="match status" value="1"/>
</dbReference>
<dbReference type="SUPFAM" id="SSF50156">
    <property type="entry name" value="PDZ domain-like"/>
    <property type="match status" value="1"/>
</dbReference>
<evidence type="ECO:0000313" key="7">
    <source>
        <dbReference type="EMBL" id="TNN16161.1"/>
    </source>
</evidence>
<dbReference type="InterPro" id="IPR014775">
    <property type="entry name" value="L27_C"/>
</dbReference>
<dbReference type="EMBL" id="SKCS01000127">
    <property type="protein sequence ID" value="TNN16161.1"/>
    <property type="molecule type" value="Genomic_DNA"/>
</dbReference>
<dbReference type="Pfam" id="PF07653">
    <property type="entry name" value="SH3_2"/>
    <property type="match status" value="1"/>
</dbReference>